<feature type="signal peptide" evidence="1">
    <location>
        <begin position="1"/>
        <end position="19"/>
    </location>
</feature>
<dbReference type="SUPFAM" id="SSF57302">
    <property type="entry name" value="Snake toxin-like"/>
    <property type="match status" value="1"/>
</dbReference>
<organism evidence="2">
    <name type="scientific">Plethodon serratus</name>
    <name type="common">southern red-backed salamander</name>
    <dbReference type="NCBI Taxonomy" id="154589"/>
    <lineage>
        <taxon>Eukaryota</taxon>
        <taxon>Metazoa</taxon>
        <taxon>Chordata</taxon>
        <taxon>Craniata</taxon>
        <taxon>Vertebrata</taxon>
        <taxon>Euteleostomi</taxon>
        <taxon>Amphibia</taxon>
        <taxon>Batrachia</taxon>
        <taxon>Caudata</taxon>
        <taxon>Salamandroidea</taxon>
        <taxon>Plethodontidae</taxon>
        <taxon>Plethodontinae</taxon>
        <taxon>Plethodon</taxon>
    </lineage>
</organism>
<proteinExistence type="evidence at transcript level"/>
<evidence type="ECO:0000256" key="1">
    <source>
        <dbReference type="SAM" id="SignalP"/>
    </source>
</evidence>
<feature type="chain" id="PRO_5004172336" evidence="1">
    <location>
        <begin position="20"/>
        <end position="85"/>
    </location>
</feature>
<name>Q0GAC6_9SALA</name>
<protein>
    <submittedName>
        <fullName evidence="2">Plethodontid modulating factor</fullName>
    </submittedName>
</protein>
<dbReference type="AlphaFoldDB" id="Q0GAC6"/>
<dbReference type="Gene3D" id="2.10.60.10">
    <property type="entry name" value="CD59"/>
    <property type="match status" value="1"/>
</dbReference>
<sequence>MRTTALLILLVVLVSTGEALQCNTLDGSTVECKPDFHGVCVHYKYEDEEFKSCAEPELCKNMESSFSKHESEHATFICCPEELCN</sequence>
<evidence type="ECO:0000313" key="2">
    <source>
        <dbReference type="EMBL" id="ABI48840.1"/>
    </source>
</evidence>
<reference evidence="2" key="1">
    <citation type="submission" date="2006-08" db="EMBL/GenBank/DDBJ databases">
        <title>Plethodontid modulating factor (PMF): a multigene family that produces a hypervariable salamander courtship pheromone.</title>
        <authorList>
            <person name="Palmer C.A."/>
            <person name="Watts R.A."/>
            <person name="Houck L.D."/>
            <person name="Picard A.L."/>
            <person name="Arnold S.J."/>
        </authorList>
    </citation>
    <scope>NUCLEOTIDE SEQUENCE</scope>
    <source>
        <tissue evidence="2">Mental gland</tissue>
    </source>
</reference>
<dbReference type="EMBL" id="DQ882551">
    <property type="protein sequence ID" value="ABI48840.1"/>
    <property type="molecule type" value="mRNA"/>
</dbReference>
<accession>Q0GAC6</accession>
<dbReference type="InterPro" id="IPR045860">
    <property type="entry name" value="Snake_toxin-like_sf"/>
</dbReference>
<keyword evidence="1" id="KW-0732">Signal</keyword>